<dbReference type="EMBL" id="FNKO01000002">
    <property type="protein sequence ID" value="SDR03458.1"/>
    <property type="molecule type" value="Genomic_DNA"/>
</dbReference>
<keyword evidence="3" id="KW-1185">Reference proteome</keyword>
<name>A0A1H1FRR5_9ACTN</name>
<sequence>MRSTSRTALLVAALVLPAAAVLGVYALSSSPRQPEVPERVRVVHTSTEAPSSPPNSSKSPSTRPTSGPASRPPPPPEDDERGDEDELGPPVPDDDRDDDEE</sequence>
<evidence type="ECO:0008006" key="4">
    <source>
        <dbReference type="Google" id="ProtNLM"/>
    </source>
</evidence>
<feature type="compositionally biased region" description="Low complexity" evidence="1">
    <location>
        <begin position="54"/>
        <end position="69"/>
    </location>
</feature>
<dbReference type="RefSeq" id="WP_092525139.1">
    <property type="nucleotide sequence ID" value="NZ_FNKO01000002.1"/>
</dbReference>
<proteinExistence type="predicted"/>
<dbReference type="AlphaFoldDB" id="A0A1H1FRR5"/>
<reference evidence="3" key="1">
    <citation type="submission" date="2016-10" db="EMBL/GenBank/DDBJ databases">
        <authorList>
            <person name="Varghese N."/>
            <person name="Submissions S."/>
        </authorList>
    </citation>
    <scope>NUCLEOTIDE SEQUENCE [LARGE SCALE GENOMIC DNA]</scope>
    <source>
        <strain evidence="3">DSM 45459</strain>
    </source>
</reference>
<evidence type="ECO:0000313" key="3">
    <source>
        <dbReference type="Proteomes" id="UP000199301"/>
    </source>
</evidence>
<feature type="region of interest" description="Disordered" evidence="1">
    <location>
        <begin position="29"/>
        <end position="101"/>
    </location>
</feature>
<organism evidence="2 3">
    <name type="scientific">Actinopolyspora saharensis</name>
    <dbReference type="NCBI Taxonomy" id="995062"/>
    <lineage>
        <taxon>Bacteria</taxon>
        <taxon>Bacillati</taxon>
        <taxon>Actinomycetota</taxon>
        <taxon>Actinomycetes</taxon>
        <taxon>Actinopolysporales</taxon>
        <taxon>Actinopolysporaceae</taxon>
        <taxon>Actinopolyspora</taxon>
    </lineage>
</organism>
<feature type="compositionally biased region" description="Acidic residues" evidence="1">
    <location>
        <begin position="76"/>
        <end position="101"/>
    </location>
</feature>
<dbReference type="STRING" id="995062.SAMN04489718_3188"/>
<gene>
    <name evidence="2" type="ORF">SAMN04489718_3188</name>
</gene>
<evidence type="ECO:0000256" key="1">
    <source>
        <dbReference type="SAM" id="MobiDB-lite"/>
    </source>
</evidence>
<dbReference type="Proteomes" id="UP000199301">
    <property type="component" value="Unassembled WGS sequence"/>
</dbReference>
<evidence type="ECO:0000313" key="2">
    <source>
        <dbReference type="EMBL" id="SDR03458.1"/>
    </source>
</evidence>
<accession>A0A1H1FRR5</accession>
<protein>
    <recommendedName>
        <fullName evidence="4">Small secreted hydrophilic protein</fullName>
    </recommendedName>
</protein>